<dbReference type="Gene3D" id="1.20.1410.10">
    <property type="entry name" value="I/LWEQ domain"/>
    <property type="match status" value="1"/>
</dbReference>
<evidence type="ECO:0000259" key="4">
    <source>
        <dbReference type="PROSITE" id="PS50102"/>
    </source>
</evidence>
<feature type="region of interest" description="Disordered" evidence="3">
    <location>
        <begin position="405"/>
        <end position="480"/>
    </location>
</feature>
<feature type="compositionally biased region" description="Polar residues" evidence="3">
    <location>
        <begin position="425"/>
        <end position="443"/>
    </location>
</feature>
<dbReference type="Pfam" id="PF13324">
    <property type="entry name" value="GCIP_N"/>
    <property type="match status" value="1"/>
</dbReference>
<dbReference type="PANTHER" id="PTHR15492">
    <property type="entry name" value="CYCLIN D1-BINDING PROTEIN 1"/>
    <property type="match status" value="1"/>
</dbReference>
<evidence type="ECO:0000256" key="2">
    <source>
        <dbReference type="SAM" id="Coils"/>
    </source>
</evidence>
<feature type="coiled-coil region" evidence="2">
    <location>
        <begin position="70"/>
        <end position="104"/>
    </location>
</feature>
<dbReference type="InterPro" id="IPR012677">
    <property type="entry name" value="Nucleotide-bd_a/b_plait_sf"/>
</dbReference>
<dbReference type="SMART" id="SM00360">
    <property type="entry name" value="RRM"/>
    <property type="match status" value="1"/>
</dbReference>
<evidence type="ECO:0000313" key="6">
    <source>
        <dbReference type="Proteomes" id="UP001281761"/>
    </source>
</evidence>
<dbReference type="SUPFAM" id="SSF54928">
    <property type="entry name" value="RNA-binding domain, RBD"/>
    <property type="match status" value="1"/>
</dbReference>
<keyword evidence="6" id="KW-1185">Reference proteome</keyword>
<dbReference type="InterPro" id="IPR026907">
    <property type="entry name" value="GCIP-like"/>
</dbReference>
<sequence>MMMSTVTFNIGDVFFISESDNGWTPCTVEGSEEIVMIPTVLMEEITEKQSQVEAECITTNQSDDQEQESKNDFEKKFNKACEEIRSLKRTINHLQSELRKLSLNHRYQSPFTPVPITTHLHSSPSIDFPESLSKIPLLFVESALPHLRHNLGPNSILLLSKVTHLSLTLKRHLPTVFTALKPSSKVNSIKYSKLQGTKIPTAPATSYSKMMCMTLFSRSAQLSEVVVASQLPETLSRLFPPTTLKQFLSVITPCHAVYHAELIISMALDALAQDILEAQKGNVEPSFRRSCSVLSALLLLSTATDTTHHLLATIHATLVSILSLITFSVRSSTFASTFLNVLSHKRDWSLPFPYSNTFFTETISTLLEPLTAIDSELLDLFSVFLISCDAVVCSTQLNLLSSHPQAFKPKESKPKKRREKKDPEQAQSTPSAQSEPSPQQVNDTPPDLVEPAHEGYSDEQAPPTPPSTTQQPAEEPPTPAPVYVEDRVFVRNIPGDCQEDQLIEHFQQAGTVKSVQCFKTKKVGGPRAGVITFESKEAADKALAELNKTSLLEHILSVERCLKSATTAIVKEKSKSQEPTPAQNAEGPPIQLEQRSINSFIGLITVLDGLLQLTAFVSPEPSHEISQVIDLLDAENRPTIPSEILSRLCLPRAKADPPSPSFMRFVHFALSTFLKLLLPLCSENTKRELQEPFVSPLFYPHQYNPPSSCQIPFTTPLISFLTFRVGEQIPLNISSPINPSTHFIEIQSLAESSPVVDQLTTFSELLESLHPKDYLVNSESLSNLEHFEAYVKRLRHESTKCGFLFFGDAFVEPLECAGLLNSILSASIGLGEQLALLSQEQSGRFNQVYLDLFKGLMSQYASLAKQALARHNQRAHQPRPRGKKPIRQEETKEHLSTIGIIWKFCDELSAAPKTSSGVSIQVVKTYFQKLQDAMKELLDIQQKNRIRQEKRESGEEMDESDDDIDDILGELEESLNVDGDMSAVLQATQSDEASKTIKDFTIQIFPHLLAIVKLSGSTIQKTYTFLQTVSLADKPTLAVLDNIVLDVETISLSADSLLEHIYFHEDPIPDAHSIFTAITALLAHITEAVPSTQTQQVPAWLGVIENIHLTHGRDIDTALISAGWNSSKFVN</sequence>
<dbReference type="Pfam" id="PF00076">
    <property type="entry name" value="RRM_1"/>
    <property type="match status" value="1"/>
</dbReference>
<evidence type="ECO:0000256" key="3">
    <source>
        <dbReference type="SAM" id="MobiDB-lite"/>
    </source>
</evidence>
<dbReference type="EMBL" id="JARBJD010000136">
    <property type="protein sequence ID" value="KAK2950388.1"/>
    <property type="molecule type" value="Genomic_DNA"/>
</dbReference>
<reference evidence="5 6" key="1">
    <citation type="journal article" date="2022" name="bioRxiv">
        <title>Genomics of Preaxostyla Flagellates Illuminates Evolutionary Transitions and the Path Towards Mitochondrial Loss.</title>
        <authorList>
            <person name="Novak L.V.F."/>
            <person name="Treitli S.C."/>
            <person name="Pyrih J."/>
            <person name="Halakuc P."/>
            <person name="Pipaliya S.V."/>
            <person name="Vacek V."/>
            <person name="Brzon O."/>
            <person name="Soukal P."/>
            <person name="Eme L."/>
            <person name="Dacks J.B."/>
            <person name="Karnkowska A."/>
            <person name="Elias M."/>
            <person name="Hampl V."/>
        </authorList>
    </citation>
    <scope>NUCLEOTIDE SEQUENCE [LARGE SCALE GENOMIC DNA]</scope>
    <source>
        <strain evidence="5">NAU3</strain>
        <tissue evidence="5">Gut</tissue>
    </source>
</reference>
<dbReference type="CDD" id="cd00590">
    <property type="entry name" value="RRM_SF"/>
    <property type="match status" value="1"/>
</dbReference>
<dbReference type="Gene3D" id="3.30.70.330">
    <property type="match status" value="1"/>
</dbReference>
<evidence type="ECO:0000256" key="1">
    <source>
        <dbReference type="PROSITE-ProRule" id="PRU00176"/>
    </source>
</evidence>
<comment type="caution">
    <text evidence="5">The sequence shown here is derived from an EMBL/GenBank/DDBJ whole genome shotgun (WGS) entry which is preliminary data.</text>
</comment>
<name>A0ABQ9XGD9_9EUKA</name>
<feature type="region of interest" description="Disordered" evidence="3">
    <location>
        <begin position="869"/>
        <end position="891"/>
    </location>
</feature>
<accession>A0ABQ9XGD9</accession>
<dbReference type="Proteomes" id="UP001281761">
    <property type="component" value="Unassembled WGS sequence"/>
</dbReference>
<feature type="compositionally biased region" description="Basic residues" evidence="3">
    <location>
        <begin position="871"/>
        <end position="885"/>
    </location>
</feature>
<dbReference type="InterPro" id="IPR049317">
    <property type="entry name" value="GCIP-like_N"/>
</dbReference>
<proteinExistence type="predicted"/>
<dbReference type="PROSITE" id="PS50102">
    <property type="entry name" value="RRM"/>
    <property type="match status" value="1"/>
</dbReference>
<dbReference type="InterPro" id="IPR000504">
    <property type="entry name" value="RRM_dom"/>
</dbReference>
<protein>
    <recommendedName>
        <fullName evidence="4">RRM domain-containing protein</fullName>
    </recommendedName>
</protein>
<feature type="domain" description="RRM" evidence="4">
    <location>
        <begin position="486"/>
        <end position="563"/>
    </location>
</feature>
<dbReference type="InterPro" id="IPR035979">
    <property type="entry name" value="RBD_domain_sf"/>
</dbReference>
<evidence type="ECO:0000313" key="5">
    <source>
        <dbReference type="EMBL" id="KAK2950388.1"/>
    </source>
</evidence>
<organism evidence="5 6">
    <name type="scientific">Blattamonas nauphoetae</name>
    <dbReference type="NCBI Taxonomy" id="2049346"/>
    <lineage>
        <taxon>Eukaryota</taxon>
        <taxon>Metamonada</taxon>
        <taxon>Preaxostyla</taxon>
        <taxon>Oxymonadida</taxon>
        <taxon>Blattamonas</taxon>
    </lineage>
</organism>
<keyword evidence="2" id="KW-0175">Coiled coil</keyword>
<keyword evidence="1" id="KW-0694">RNA-binding</keyword>
<dbReference type="PANTHER" id="PTHR15492:SF1">
    <property type="entry name" value="CYCLIN-D1-BINDING PROTEIN 1"/>
    <property type="match status" value="1"/>
</dbReference>
<gene>
    <name evidence="5" type="ORF">BLNAU_14629</name>
</gene>